<sequence length="228" mass="23867">MLLAVLAASAALNSSQPSSNACCWPSAVLAVATSSPCTRLAPPHRSSDLRERLPLAPPPVAALPPGAPAPALALRPTLPHLPHAPHCLPPNPPKPPNPPVLLSLPSVSVSVLFPLSLPPSPAPLAFVNKSDMGRVEWLKIFTVVMSVSWLRKCTFFSACPWGCKNTVDVANVSDEEREGESGGNVDAGMSEESEEMDKVSDSGASSECSMPSMEFDSKVSVDTGEEAP</sequence>
<comment type="caution">
    <text evidence="3">The sequence shown here is derived from an EMBL/GenBank/DDBJ whole genome shotgun (WGS) entry which is preliminary data.</text>
</comment>
<accession>A0A409XRX7</accession>
<evidence type="ECO:0000256" key="2">
    <source>
        <dbReference type="SAM" id="SignalP"/>
    </source>
</evidence>
<dbReference type="AlphaFoldDB" id="A0A409XRX7"/>
<reference evidence="3 4" key="1">
    <citation type="journal article" date="2018" name="Evol. Lett.">
        <title>Horizontal gene cluster transfer increased hallucinogenic mushroom diversity.</title>
        <authorList>
            <person name="Reynolds H.T."/>
            <person name="Vijayakumar V."/>
            <person name="Gluck-Thaler E."/>
            <person name="Korotkin H.B."/>
            <person name="Matheny P.B."/>
            <person name="Slot J.C."/>
        </authorList>
    </citation>
    <scope>NUCLEOTIDE SEQUENCE [LARGE SCALE GENOMIC DNA]</scope>
    <source>
        <strain evidence="3 4">2631</strain>
    </source>
</reference>
<feature type="region of interest" description="Disordered" evidence="1">
    <location>
        <begin position="173"/>
        <end position="228"/>
    </location>
</feature>
<name>A0A409XRX7_PSICY</name>
<protein>
    <submittedName>
        <fullName evidence="3">Uncharacterized protein</fullName>
    </submittedName>
</protein>
<dbReference type="Proteomes" id="UP000283269">
    <property type="component" value="Unassembled WGS sequence"/>
</dbReference>
<keyword evidence="4" id="KW-1185">Reference proteome</keyword>
<proteinExistence type="predicted"/>
<dbReference type="EMBL" id="NHYD01000750">
    <property type="protein sequence ID" value="PPQ93451.1"/>
    <property type="molecule type" value="Genomic_DNA"/>
</dbReference>
<evidence type="ECO:0000313" key="3">
    <source>
        <dbReference type="EMBL" id="PPQ93451.1"/>
    </source>
</evidence>
<evidence type="ECO:0000256" key="1">
    <source>
        <dbReference type="SAM" id="MobiDB-lite"/>
    </source>
</evidence>
<keyword evidence="2" id="KW-0732">Signal</keyword>
<feature type="chain" id="PRO_5019202099" evidence="2">
    <location>
        <begin position="22"/>
        <end position="228"/>
    </location>
</feature>
<gene>
    <name evidence="3" type="ORF">CVT25_004522</name>
</gene>
<dbReference type="InParanoid" id="A0A409XRX7"/>
<organism evidence="3 4">
    <name type="scientific">Psilocybe cyanescens</name>
    <dbReference type="NCBI Taxonomy" id="93625"/>
    <lineage>
        <taxon>Eukaryota</taxon>
        <taxon>Fungi</taxon>
        <taxon>Dikarya</taxon>
        <taxon>Basidiomycota</taxon>
        <taxon>Agaricomycotina</taxon>
        <taxon>Agaricomycetes</taxon>
        <taxon>Agaricomycetidae</taxon>
        <taxon>Agaricales</taxon>
        <taxon>Agaricineae</taxon>
        <taxon>Strophariaceae</taxon>
        <taxon>Psilocybe</taxon>
    </lineage>
</organism>
<evidence type="ECO:0000313" key="4">
    <source>
        <dbReference type="Proteomes" id="UP000283269"/>
    </source>
</evidence>
<feature type="signal peptide" evidence="2">
    <location>
        <begin position="1"/>
        <end position="21"/>
    </location>
</feature>